<evidence type="ECO:0000313" key="2">
    <source>
        <dbReference type="Proteomes" id="UP001141806"/>
    </source>
</evidence>
<gene>
    <name evidence="1" type="ORF">NE237_007103</name>
</gene>
<dbReference type="Gene3D" id="3.20.20.100">
    <property type="entry name" value="NADP-dependent oxidoreductase domain"/>
    <property type="match status" value="2"/>
</dbReference>
<dbReference type="PANTHER" id="PTHR11732">
    <property type="entry name" value="ALDO/KETO REDUCTASE"/>
    <property type="match status" value="1"/>
</dbReference>
<evidence type="ECO:0008006" key="3">
    <source>
        <dbReference type="Google" id="ProtNLM"/>
    </source>
</evidence>
<dbReference type="SUPFAM" id="SSF51430">
    <property type="entry name" value="NAD(P)-linked oxidoreductase"/>
    <property type="match status" value="1"/>
</dbReference>
<sequence>MSTEIVLSSGQRMPLIGMGTACKPIPPNLTSTLVHAIELGYRHIDIAPTYNTEEFVCHAIAQVETRKSQPHFSEGEDILSFDMRGTWEAMEESIGGSNFSIKKLSQHLTYVTIPPTMNQVYILSDNRFMLEAFIKSVS</sequence>
<dbReference type="Proteomes" id="UP001141806">
    <property type="component" value="Unassembled WGS sequence"/>
</dbReference>
<dbReference type="OrthoDB" id="416253at2759"/>
<protein>
    <recommendedName>
        <fullName evidence="3">NADP-dependent oxidoreductase domain-containing protein</fullName>
    </recommendedName>
</protein>
<dbReference type="EMBL" id="JAMYWD010000004">
    <property type="protein sequence ID" value="KAJ4973929.1"/>
    <property type="molecule type" value="Genomic_DNA"/>
</dbReference>
<proteinExistence type="predicted"/>
<accession>A0A9Q0KPG1</accession>
<evidence type="ECO:0000313" key="1">
    <source>
        <dbReference type="EMBL" id="KAJ4973929.1"/>
    </source>
</evidence>
<dbReference type="AlphaFoldDB" id="A0A9Q0KPG1"/>
<keyword evidence="2" id="KW-1185">Reference proteome</keyword>
<dbReference type="GO" id="GO:0016491">
    <property type="term" value="F:oxidoreductase activity"/>
    <property type="evidence" value="ECO:0007669"/>
    <property type="project" value="InterPro"/>
</dbReference>
<dbReference type="InterPro" id="IPR020471">
    <property type="entry name" value="AKR"/>
</dbReference>
<dbReference type="InterPro" id="IPR036812">
    <property type="entry name" value="NAD(P)_OxRdtase_dom_sf"/>
</dbReference>
<name>A0A9Q0KPG1_9MAGN</name>
<reference evidence="1" key="1">
    <citation type="journal article" date="2023" name="Plant J.">
        <title>The genome of the king protea, Protea cynaroides.</title>
        <authorList>
            <person name="Chang J."/>
            <person name="Duong T.A."/>
            <person name="Schoeman C."/>
            <person name="Ma X."/>
            <person name="Roodt D."/>
            <person name="Barker N."/>
            <person name="Li Z."/>
            <person name="Van de Peer Y."/>
            <person name="Mizrachi E."/>
        </authorList>
    </citation>
    <scope>NUCLEOTIDE SEQUENCE</scope>
    <source>
        <tissue evidence="1">Young leaves</tissue>
    </source>
</reference>
<organism evidence="1 2">
    <name type="scientific">Protea cynaroides</name>
    <dbReference type="NCBI Taxonomy" id="273540"/>
    <lineage>
        <taxon>Eukaryota</taxon>
        <taxon>Viridiplantae</taxon>
        <taxon>Streptophyta</taxon>
        <taxon>Embryophyta</taxon>
        <taxon>Tracheophyta</taxon>
        <taxon>Spermatophyta</taxon>
        <taxon>Magnoliopsida</taxon>
        <taxon>Proteales</taxon>
        <taxon>Proteaceae</taxon>
        <taxon>Protea</taxon>
    </lineage>
</organism>
<comment type="caution">
    <text evidence="1">The sequence shown here is derived from an EMBL/GenBank/DDBJ whole genome shotgun (WGS) entry which is preliminary data.</text>
</comment>